<evidence type="ECO:0000259" key="11">
    <source>
        <dbReference type="PROSITE" id="PS50905"/>
    </source>
</evidence>
<comment type="catalytic activity">
    <reaction evidence="7 9">
        <text>4 Fe(2+) + O2 + 4 H(+) = 4 Fe(3+) + 2 H2O</text>
        <dbReference type="Rhea" id="RHEA:11148"/>
        <dbReference type="ChEBI" id="CHEBI:15377"/>
        <dbReference type="ChEBI" id="CHEBI:15378"/>
        <dbReference type="ChEBI" id="CHEBI:15379"/>
        <dbReference type="ChEBI" id="CHEBI:29033"/>
        <dbReference type="ChEBI" id="CHEBI:29034"/>
        <dbReference type="EC" id="1.16.3.1"/>
    </reaction>
</comment>
<organism evidence="12 13">
    <name type="scientific">Rotaria sordida</name>
    <dbReference type="NCBI Taxonomy" id="392033"/>
    <lineage>
        <taxon>Eukaryota</taxon>
        <taxon>Metazoa</taxon>
        <taxon>Spiralia</taxon>
        <taxon>Gnathifera</taxon>
        <taxon>Rotifera</taxon>
        <taxon>Eurotatoria</taxon>
        <taxon>Bdelloidea</taxon>
        <taxon>Philodinida</taxon>
        <taxon>Philodinidae</taxon>
        <taxon>Rotaria</taxon>
    </lineage>
</organism>
<keyword evidence="3 8" id="KW-0479">Metal-binding</keyword>
<comment type="caution">
    <text evidence="12">The sequence shown here is derived from an EMBL/GenBank/DDBJ whole genome shotgun (WGS) entry which is preliminary data.</text>
</comment>
<feature type="binding site" evidence="8">
    <location>
        <position position="36"/>
    </location>
    <ligand>
        <name>Fe cation</name>
        <dbReference type="ChEBI" id="CHEBI:24875"/>
        <label>1</label>
    </ligand>
</feature>
<dbReference type="GO" id="GO:0006826">
    <property type="term" value="P:iron ion transport"/>
    <property type="evidence" value="ECO:0007669"/>
    <property type="project" value="InterPro"/>
</dbReference>
<feature type="transmembrane region" description="Helical" evidence="10">
    <location>
        <begin position="6"/>
        <end position="25"/>
    </location>
</feature>
<dbReference type="PANTHER" id="PTHR11431:SF75">
    <property type="entry name" value="FERRITIN"/>
    <property type="match status" value="1"/>
</dbReference>
<dbReference type="GO" id="GO:0006879">
    <property type="term" value="P:intracellular iron ion homeostasis"/>
    <property type="evidence" value="ECO:0007669"/>
    <property type="project" value="UniProtKB-KW"/>
</dbReference>
<evidence type="ECO:0000256" key="4">
    <source>
        <dbReference type="ARBA" id="ARBA00023002"/>
    </source>
</evidence>
<proteinExistence type="inferred from homology"/>
<dbReference type="InterPro" id="IPR008331">
    <property type="entry name" value="Ferritin_DPS_dom"/>
</dbReference>
<dbReference type="GO" id="GO:0008198">
    <property type="term" value="F:ferrous iron binding"/>
    <property type="evidence" value="ECO:0007669"/>
    <property type="project" value="TreeGrafter"/>
</dbReference>
<evidence type="ECO:0000256" key="7">
    <source>
        <dbReference type="ARBA" id="ARBA00047990"/>
    </source>
</evidence>
<dbReference type="InterPro" id="IPR009078">
    <property type="entry name" value="Ferritin-like_SF"/>
</dbReference>
<keyword evidence="10" id="KW-1133">Transmembrane helix</keyword>
<dbReference type="AlphaFoldDB" id="A0A813S435"/>
<feature type="binding site" evidence="8">
    <location>
        <position position="150"/>
    </location>
    <ligand>
        <name>Fe cation</name>
        <dbReference type="ChEBI" id="CHEBI:24875"/>
        <label>1</label>
    </ligand>
</feature>
<comment type="function">
    <text evidence="9">Stores iron in a soluble, non-toxic, readily available form. Important for iron homeostasis. Iron is taken up in the ferrous form and deposited as ferric hydroxides after oxidation.</text>
</comment>
<evidence type="ECO:0000313" key="12">
    <source>
        <dbReference type="EMBL" id="CAF0793809.1"/>
    </source>
</evidence>
<dbReference type="GO" id="GO:0005737">
    <property type="term" value="C:cytoplasm"/>
    <property type="evidence" value="ECO:0007669"/>
    <property type="project" value="TreeGrafter"/>
</dbReference>
<reference evidence="12" key="1">
    <citation type="submission" date="2021-02" db="EMBL/GenBank/DDBJ databases">
        <authorList>
            <person name="Nowell W R."/>
        </authorList>
    </citation>
    <scope>NUCLEOTIDE SEQUENCE</scope>
</reference>
<feature type="binding site" evidence="8">
    <location>
        <position position="116"/>
    </location>
    <ligand>
        <name>Fe cation</name>
        <dbReference type="ChEBI" id="CHEBI:24875"/>
        <label>1</label>
    </ligand>
</feature>
<evidence type="ECO:0000256" key="6">
    <source>
        <dbReference type="ARBA" id="ARBA00025111"/>
    </source>
</evidence>
<keyword evidence="2 9" id="KW-0409">Iron storage</keyword>
<evidence type="ECO:0000256" key="5">
    <source>
        <dbReference type="ARBA" id="ARBA00023004"/>
    </source>
</evidence>
<name>A0A813S435_9BILA</name>
<evidence type="ECO:0000256" key="1">
    <source>
        <dbReference type="ARBA" id="ARBA00007513"/>
    </source>
</evidence>
<evidence type="ECO:0000313" key="13">
    <source>
        <dbReference type="Proteomes" id="UP000663870"/>
    </source>
</evidence>
<keyword evidence="13" id="KW-1185">Reference proteome</keyword>
<dbReference type="InterPro" id="IPR001519">
    <property type="entry name" value="Ferritin"/>
</dbReference>
<feature type="binding site" evidence="8">
    <location>
        <position position="73"/>
    </location>
    <ligand>
        <name>Fe cation</name>
        <dbReference type="ChEBI" id="CHEBI:24875"/>
        <label>1</label>
    </ligand>
</feature>
<dbReference type="PROSITE" id="PS50905">
    <property type="entry name" value="FERRITIN_LIKE"/>
    <property type="match status" value="1"/>
</dbReference>
<dbReference type="Pfam" id="PF00210">
    <property type="entry name" value="Ferritin"/>
    <property type="match status" value="1"/>
</dbReference>
<evidence type="ECO:0000256" key="10">
    <source>
        <dbReference type="SAM" id="Phobius"/>
    </source>
</evidence>
<dbReference type="Gene3D" id="1.20.1260.10">
    <property type="match status" value="1"/>
</dbReference>
<keyword evidence="4 9" id="KW-0560">Oxidoreductase</keyword>
<dbReference type="PANTHER" id="PTHR11431">
    <property type="entry name" value="FERRITIN"/>
    <property type="match status" value="1"/>
</dbReference>
<evidence type="ECO:0000256" key="8">
    <source>
        <dbReference type="PIRSR" id="PIRSR601519-1"/>
    </source>
</evidence>
<comment type="function">
    <text evidence="6">Stores iron in a soluble, non-toxic, readily available form. Important for iron homeostasis. Has ferroxidase activity. Iron is taken up in the ferrous form and deposited as ferric hydroxides after oxidation.</text>
</comment>
<gene>
    <name evidence="12" type="ORF">JXQ802_LOCUS3866</name>
</gene>
<dbReference type="EC" id="1.16.3.1" evidence="9"/>
<sequence length="190" mass="22534">MVSSSMFINTISILFFLPFIFGNSLKYVYENQVQKEFLASNTYLTFAHRLATRGVYQGFAKFFFDSAEEERDHGKKLLDFYNVRNRELLFYDIKITDEVASMHDLTKMIQTAEQMERQVYDNLIEVRLAANNDKDYPTVHFIEQTMLEEQTTAVKYMHDLLKRIERNSDNSTILLQMIDQDLRKKQLKKP</sequence>
<dbReference type="GO" id="GO:0008199">
    <property type="term" value="F:ferric iron binding"/>
    <property type="evidence" value="ECO:0007669"/>
    <property type="project" value="InterPro"/>
</dbReference>
<comment type="similarity">
    <text evidence="1 9">Belongs to the ferritin family.</text>
</comment>
<protein>
    <recommendedName>
        <fullName evidence="9">Ferritin</fullName>
        <ecNumber evidence="9">1.16.3.1</ecNumber>
    </recommendedName>
</protein>
<keyword evidence="10" id="KW-0812">Transmembrane</keyword>
<dbReference type="InterPro" id="IPR009040">
    <property type="entry name" value="Ferritin-like_diiron"/>
</dbReference>
<dbReference type="SUPFAM" id="SSF47240">
    <property type="entry name" value="Ferritin-like"/>
    <property type="match status" value="1"/>
</dbReference>
<feature type="binding site" evidence="8">
    <location>
        <position position="70"/>
    </location>
    <ligand>
        <name>Fe cation</name>
        <dbReference type="ChEBI" id="CHEBI:24875"/>
        <label>1</label>
    </ligand>
</feature>
<dbReference type="Proteomes" id="UP000663870">
    <property type="component" value="Unassembled WGS sequence"/>
</dbReference>
<dbReference type="InterPro" id="IPR012347">
    <property type="entry name" value="Ferritin-like"/>
</dbReference>
<dbReference type="EMBL" id="CAJNOL010000053">
    <property type="protein sequence ID" value="CAF0793809.1"/>
    <property type="molecule type" value="Genomic_DNA"/>
</dbReference>
<feature type="domain" description="Ferritin-like diiron" evidence="11">
    <location>
        <begin position="19"/>
        <end position="168"/>
    </location>
</feature>
<evidence type="ECO:0000256" key="2">
    <source>
        <dbReference type="ARBA" id="ARBA00022434"/>
    </source>
</evidence>
<accession>A0A813S435</accession>
<keyword evidence="5 8" id="KW-0408">Iron</keyword>
<keyword evidence="10" id="KW-0472">Membrane</keyword>
<evidence type="ECO:0000256" key="3">
    <source>
        <dbReference type="ARBA" id="ARBA00022723"/>
    </source>
</evidence>
<evidence type="ECO:0000256" key="9">
    <source>
        <dbReference type="RuleBase" id="RU361145"/>
    </source>
</evidence>
<dbReference type="GO" id="GO:0004322">
    <property type="term" value="F:ferroxidase activity"/>
    <property type="evidence" value="ECO:0007669"/>
    <property type="project" value="UniProtKB-EC"/>
</dbReference>